<comment type="caution">
    <text evidence="1">The sequence shown here is derived from an EMBL/GenBank/DDBJ whole genome shotgun (WGS) entry which is preliminary data.</text>
</comment>
<organism evidence="1 2">
    <name type="scientific">Paenibacillus contaminans</name>
    <dbReference type="NCBI Taxonomy" id="450362"/>
    <lineage>
        <taxon>Bacteria</taxon>
        <taxon>Bacillati</taxon>
        <taxon>Bacillota</taxon>
        <taxon>Bacilli</taxon>
        <taxon>Bacillales</taxon>
        <taxon>Paenibacillaceae</taxon>
        <taxon>Paenibacillus</taxon>
    </lineage>
</organism>
<proteinExistence type="predicted"/>
<dbReference type="AlphaFoldDB" id="A0A329MSU3"/>
<dbReference type="EMBL" id="QMFB01000002">
    <property type="protein sequence ID" value="RAV22426.1"/>
    <property type="molecule type" value="Genomic_DNA"/>
</dbReference>
<dbReference type="GO" id="GO:0003677">
    <property type="term" value="F:DNA binding"/>
    <property type="evidence" value="ECO:0007669"/>
    <property type="project" value="InterPro"/>
</dbReference>
<dbReference type="GO" id="GO:0045892">
    <property type="term" value="P:negative regulation of DNA-templated transcription"/>
    <property type="evidence" value="ECO:0007669"/>
    <property type="project" value="InterPro"/>
</dbReference>
<dbReference type="InterPro" id="IPR010712">
    <property type="entry name" value="Arsenical-R_ArsD"/>
</dbReference>
<keyword evidence="2" id="KW-1185">Reference proteome</keyword>
<evidence type="ECO:0008006" key="3">
    <source>
        <dbReference type="Google" id="ProtNLM"/>
    </source>
</evidence>
<accession>A0A329MSU3</accession>
<dbReference type="Pfam" id="PF06953">
    <property type="entry name" value="ArsD"/>
    <property type="match status" value="1"/>
</dbReference>
<name>A0A329MSU3_9BACL</name>
<dbReference type="GO" id="GO:0046685">
    <property type="term" value="P:response to arsenic-containing substance"/>
    <property type="evidence" value="ECO:0007669"/>
    <property type="project" value="InterPro"/>
</dbReference>
<dbReference type="Gene3D" id="3.40.30.10">
    <property type="entry name" value="Glutaredoxin"/>
    <property type="match status" value="1"/>
</dbReference>
<sequence length="100" mass="11227">MTNPEEKRNSIRFAVAIAKLAAHGFDVYRYNLLSDTSYFEKNPVVNDLLSRDPGCLPITLINGAAAQMHRLPSNEELAAWAEVDLGQLEGKQEIRLENQK</sequence>
<evidence type="ECO:0000313" key="2">
    <source>
        <dbReference type="Proteomes" id="UP000250369"/>
    </source>
</evidence>
<gene>
    <name evidence="1" type="ORF">DQG23_05665</name>
</gene>
<dbReference type="Proteomes" id="UP000250369">
    <property type="component" value="Unassembled WGS sequence"/>
</dbReference>
<dbReference type="OrthoDB" id="9801358at2"/>
<evidence type="ECO:0000313" key="1">
    <source>
        <dbReference type="EMBL" id="RAV22426.1"/>
    </source>
</evidence>
<protein>
    <recommendedName>
        <fullName evidence="3">Arsenic metallochaperone ArsD family protein</fullName>
    </recommendedName>
</protein>
<reference evidence="1 2" key="1">
    <citation type="journal article" date="2009" name="Int. J. Syst. Evol. Microbiol.">
        <title>Paenibacillus contaminans sp. nov., isolated from a contaminated laboratory plate.</title>
        <authorList>
            <person name="Chou J.H."/>
            <person name="Lee J.H."/>
            <person name="Lin M.C."/>
            <person name="Chang P.S."/>
            <person name="Arun A.B."/>
            <person name="Young C.C."/>
            <person name="Chen W.M."/>
        </authorList>
    </citation>
    <scope>NUCLEOTIDE SEQUENCE [LARGE SCALE GENOMIC DNA]</scope>
    <source>
        <strain evidence="1 2">CKOBP-6</strain>
    </source>
</reference>